<proteinExistence type="predicted"/>
<keyword evidence="4" id="KW-1185">Reference proteome</keyword>
<keyword evidence="2" id="KW-0732">Signal</keyword>
<name>A0A0G4PEA7_PENC3</name>
<evidence type="ECO:0000256" key="1">
    <source>
        <dbReference type="SAM" id="MobiDB-lite"/>
    </source>
</evidence>
<dbReference type="Proteomes" id="UP000053732">
    <property type="component" value="Unassembled WGS sequence"/>
</dbReference>
<feature type="region of interest" description="Disordered" evidence="1">
    <location>
        <begin position="77"/>
        <end position="108"/>
    </location>
</feature>
<dbReference type="EMBL" id="HG793145">
    <property type="protein sequence ID" value="CRL24648.1"/>
    <property type="molecule type" value="Genomic_DNA"/>
</dbReference>
<evidence type="ECO:0000256" key="2">
    <source>
        <dbReference type="SAM" id="SignalP"/>
    </source>
</evidence>
<evidence type="ECO:0000313" key="3">
    <source>
        <dbReference type="EMBL" id="CRL24648.1"/>
    </source>
</evidence>
<gene>
    <name evidence="3" type="ORF">PCAMFM013_S012g000258</name>
</gene>
<feature type="chain" id="PRO_5005195402" evidence="2">
    <location>
        <begin position="17"/>
        <end position="134"/>
    </location>
</feature>
<organism evidence="3 4">
    <name type="scientific">Penicillium camemberti (strain FM 013)</name>
    <dbReference type="NCBI Taxonomy" id="1429867"/>
    <lineage>
        <taxon>Eukaryota</taxon>
        <taxon>Fungi</taxon>
        <taxon>Dikarya</taxon>
        <taxon>Ascomycota</taxon>
        <taxon>Pezizomycotina</taxon>
        <taxon>Eurotiomycetes</taxon>
        <taxon>Eurotiomycetidae</taxon>
        <taxon>Eurotiales</taxon>
        <taxon>Aspergillaceae</taxon>
        <taxon>Penicillium</taxon>
    </lineage>
</organism>
<protein>
    <submittedName>
        <fullName evidence="3">Str. FM013</fullName>
    </submittedName>
</protein>
<dbReference type="AlphaFoldDB" id="A0A0G4PEA7"/>
<feature type="signal peptide" evidence="2">
    <location>
        <begin position="1"/>
        <end position="16"/>
    </location>
</feature>
<evidence type="ECO:0000313" key="4">
    <source>
        <dbReference type="Proteomes" id="UP000053732"/>
    </source>
</evidence>
<reference evidence="3 4" key="1">
    <citation type="journal article" date="2014" name="Nat. Commun.">
        <title>Multiple recent horizontal transfers of a large genomic region in cheese making fungi.</title>
        <authorList>
            <person name="Cheeseman K."/>
            <person name="Ropars J."/>
            <person name="Renault P."/>
            <person name="Dupont J."/>
            <person name="Gouzy J."/>
            <person name="Branca A."/>
            <person name="Abraham A.L."/>
            <person name="Ceppi M."/>
            <person name="Conseiller E."/>
            <person name="Debuchy R."/>
            <person name="Malagnac F."/>
            <person name="Goarin A."/>
            <person name="Silar P."/>
            <person name="Lacoste S."/>
            <person name="Sallet E."/>
            <person name="Bensimon A."/>
            <person name="Giraud T."/>
            <person name="Brygoo Y."/>
        </authorList>
    </citation>
    <scope>NUCLEOTIDE SEQUENCE [LARGE SCALE GENOMIC DNA]</scope>
    <source>
        <strain evidence="4">FM 013</strain>
    </source>
</reference>
<accession>A0A0G4PEA7</accession>
<sequence length="134" mass="13885">MHFTRLLLLMVPLAAATPNPQPGIDDLIDDITNIAEPAADWGGNFATNIYNDATSLVNAVQTGDTYSSMVSKANDIASEWETGTSESETQTADSSDSTATHEAKTSPAEGLRAHGAAACLGYGVVAFLGVIVAL</sequence>
<feature type="compositionally biased region" description="Low complexity" evidence="1">
    <location>
        <begin position="79"/>
        <end position="98"/>
    </location>
</feature>